<dbReference type="Proteomes" id="UP001596403">
    <property type="component" value="Unassembled WGS sequence"/>
</dbReference>
<keyword evidence="3" id="KW-1185">Reference proteome</keyword>
<reference evidence="3" key="2">
    <citation type="journal article" date="2019" name="Int. J. Syst. Evol. Microbiol.">
        <title>The Global Catalogue of Microorganisms (GCM) 10K type strain sequencing project: providing services to taxonomists for standard genome sequencing and annotation.</title>
        <authorList>
            <consortium name="The Broad Institute Genomics Platform"/>
            <consortium name="The Broad Institute Genome Sequencing Center for Infectious Disease"/>
            <person name="Wu L."/>
            <person name="Ma J."/>
        </authorList>
    </citation>
    <scope>NUCLEOTIDE SEQUENCE [LARGE SCALE GENOMIC DNA]</scope>
    <source>
        <strain evidence="3">NBRC 111368</strain>
    </source>
</reference>
<dbReference type="EMBL" id="JBHSWA010000003">
    <property type="protein sequence ID" value="MFC6643603.1"/>
    <property type="molecule type" value="Genomic_DNA"/>
</dbReference>
<protein>
    <submittedName>
        <fullName evidence="2">Transposase</fullName>
    </submittedName>
</protein>
<gene>
    <name evidence="1" type="ORF">ACFQAU_18350</name>
    <name evidence="2" type="ORF">ACFQAU_19695</name>
</gene>
<comment type="caution">
    <text evidence="2">The sequence shown here is derived from an EMBL/GenBank/DDBJ whole genome shotgun (WGS) entry which is preliminary data.</text>
</comment>
<sequence length="79" mass="8718">MADTLEVGATVNAVAERYGILPNQLSAWRRQAEQGKLLLLAPDADEPFWPDATTISIRRNGSRHVDHQGWRCQCAGCAL</sequence>
<dbReference type="SUPFAM" id="SSF48295">
    <property type="entry name" value="TrpR-like"/>
    <property type="match status" value="1"/>
</dbReference>
<dbReference type="InterPro" id="IPR010921">
    <property type="entry name" value="Trp_repressor/repl_initiator"/>
</dbReference>
<dbReference type="EMBL" id="JBHSWA010000003">
    <property type="protein sequence ID" value="MFC6643367.1"/>
    <property type="molecule type" value="Genomic_DNA"/>
</dbReference>
<accession>A0ABW1Z444</accession>
<evidence type="ECO:0000313" key="2">
    <source>
        <dbReference type="EMBL" id="MFC6643603.1"/>
    </source>
</evidence>
<dbReference type="Pfam" id="PF01527">
    <property type="entry name" value="HTH_Tnp_1"/>
    <property type="match status" value="1"/>
</dbReference>
<dbReference type="InterPro" id="IPR002514">
    <property type="entry name" value="Transposase_8"/>
</dbReference>
<reference evidence="2" key="1">
    <citation type="journal article" date="2014" name="Int. J. Syst. Evol. Microbiol.">
        <title>Complete genome of a new Firmicutes species belonging to the dominant human colonic microbiota ('Ruminococcus bicirculans') reveals two chromosomes and a selective capacity to utilize plant glucans.</title>
        <authorList>
            <consortium name="NISC Comparative Sequencing Program"/>
            <person name="Wegmann U."/>
            <person name="Louis P."/>
            <person name="Goesmann A."/>
            <person name="Henrissat B."/>
            <person name="Duncan S.H."/>
            <person name="Flint H.J."/>
        </authorList>
    </citation>
    <scope>NUCLEOTIDE SEQUENCE</scope>
    <source>
        <strain evidence="2">NBRC 113428</strain>
    </source>
</reference>
<organism evidence="2 3">
    <name type="scientific">Sulfitobacter profundi</name>
    <dbReference type="NCBI Taxonomy" id="2679961"/>
    <lineage>
        <taxon>Bacteria</taxon>
        <taxon>Pseudomonadati</taxon>
        <taxon>Pseudomonadota</taxon>
        <taxon>Alphaproteobacteria</taxon>
        <taxon>Rhodobacterales</taxon>
        <taxon>Roseobacteraceae</taxon>
        <taxon>Sulfitobacter</taxon>
    </lineage>
</organism>
<proteinExistence type="predicted"/>
<evidence type="ECO:0000313" key="1">
    <source>
        <dbReference type="EMBL" id="MFC6643367.1"/>
    </source>
</evidence>
<name>A0ABW1Z444_9RHOB</name>
<reference evidence="2" key="3">
    <citation type="submission" date="2024-09" db="EMBL/GenBank/DDBJ databases">
        <authorList>
            <person name="Sun Q."/>
            <person name="Mori K."/>
        </authorList>
    </citation>
    <scope>NUCLEOTIDE SEQUENCE</scope>
    <source>
        <strain evidence="2">NBRC 113428</strain>
    </source>
</reference>
<evidence type="ECO:0000313" key="3">
    <source>
        <dbReference type="Proteomes" id="UP001596403"/>
    </source>
</evidence>
<dbReference type="RefSeq" id="WP_132445885.1">
    <property type="nucleotide sequence ID" value="NZ_JBHSWA010000003.1"/>
</dbReference>